<dbReference type="NCBIfam" id="NF047331">
    <property type="entry name" value="phage_HTJ"/>
    <property type="match status" value="1"/>
</dbReference>
<gene>
    <name evidence="1" type="ORF">FBZ88_12958</name>
</gene>
<comment type="caution">
    <text evidence="1">The sequence shown here is derived from an EMBL/GenBank/DDBJ whole genome shotgun (WGS) entry which is preliminary data.</text>
</comment>
<proteinExistence type="predicted"/>
<protein>
    <recommendedName>
        <fullName evidence="3">GpW protein</fullName>
    </recommendedName>
</protein>
<evidence type="ECO:0000313" key="2">
    <source>
        <dbReference type="Proteomes" id="UP000316545"/>
    </source>
</evidence>
<keyword evidence="2" id="KW-1185">Reference proteome</keyword>
<evidence type="ECO:0008006" key="3">
    <source>
        <dbReference type="Google" id="ProtNLM"/>
    </source>
</evidence>
<dbReference type="AlphaFoldDB" id="A0A560F270"/>
<dbReference type="EMBL" id="VITO01000029">
    <property type="protein sequence ID" value="TWB15605.1"/>
    <property type="molecule type" value="Genomic_DNA"/>
</dbReference>
<organism evidence="1 2">
    <name type="scientific">Nitrospirillum amazonense</name>
    <dbReference type="NCBI Taxonomy" id="28077"/>
    <lineage>
        <taxon>Bacteria</taxon>
        <taxon>Pseudomonadati</taxon>
        <taxon>Pseudomonadota</taxon>
        <taxon>Alphaproteobacteria</taxon>
        <taxon>Rhodospirillales</taxon>
        <taxon>Azospirillaceae</taxon>
        <taxon>Nitrospirillum</taxon>
    </lineage>
</organism>
<dbReference type="Proteomes" id="UP000316545">
    <property type="component" value="Unassembled WGS sequence"/>
</dbReference>
<evidence type="ECO:0000313" key="1">
    <source>
        <dbReference type="EMBL" id="TWB15605.1"/>
    </source>
</evidence>
<reference evidence="1 2" key="1">
    <citation type="submission" date="2019-06" db="EMBL/GenBank/DDBJ databases">
        <title>Genomic Encyclopedia of Type Strains, Phase IV (KMG-V): Genome sequencing to study the core and pangenomes of soil and plant-associated prokaryotes.</title>
        <authorList>
            <person name="Whitman W."/>
        </authorList>
    </citation>
    <scope>NUCLEOTIDE SEQUENCE [LARGE SCALE GENOMIC DNA]</scope>
    <source>
        <strain evidence="1 2">BR 11865</strain>
    </source>
</reference>
<accession>A0A560F270</accession>
<dbReference type="RefSeq" id="WP_145620203.1">
    <property type="nucleotide sequence ID" value="NZ_VITO01000029.1"/>
</dbReference>
<name>A0A560F270_9PROT</name>
<sequence length="71" mass="7321">MALDTSKLDALVAAYTSGALRVETDGTSITYRSTAELASAIRITAKALGVPNPLGSAKPVRTVALIGRKGY</sequence>